<accession>A0ABM9ETC9</accession>
<dbReference type="RefSeq" id="WP_248736174.1">
    <property type="nucleotide sequence ID" value="NZ_CALBWS010000021.1"/>
</dbReference>
<feature type="transmembrane region" description="Helical" evidence="1">
    <location>
        <begin position="6"/>
        <end position="25"/>
    </location>
</feature>
<reference evidence="2" key="1">
    <citation type="submission" date="2022-04" db="EMBL/GenBank/DDBJ databases">
        <authorList>
            <person name="Criscuolo A."/>
        </authorList>
    </citation>
    <scope>NUCLEOTIDE SEQUENCE</scope>
    <source>
        <strain evidence="2">CIP111895</strain>
    </source>
</reference>
<keyword evidence="1" id="KW-0472">Membrane</keyword>
<keyword evidence="1" id="KW-0812">Transmembrane</keyword>
<dbReference type="Proteomes" id="UP000838308">
    <property type="component" value="Unassembled WGS sequence"/>
</dbReference>
<keyword evidence="1" id="KW-1133">Transmembrane helix</keyword>
<keyword evidence="3" id="KW-1185">Reference proteome</keyword>
<evidence type="ECO:0000256" key="1">
    <source>
        <dbReference type="SAM" id="Phobius"/>
    </source>
</evidence>
<proteinExistence type="predicted"/>
<evidence type="ECO:0008006" key="4">
    <source>
        <dbReference type="Google" id="ProtNLM"/>
    </source>
</evidence>
<evidence type="ECO:0000313" key="3">
    <source>
        <dbReference type="Proteomes" id="UP000838308"/>
    </source>
</evidence>
<dbReference type="EMBL" id="CALBWS010000021">
    <property type="protein sequence ID" value="CAH2715904.1"/>
    <property type="molecule type" value="Genomic_DNA"/>
</dbReference>
<evidence type="ECO:0000313" key="2">
    <source>
        <dbReference type="EMBL" id="CAH2715904.1"/>
    </source>
</evidence>
<organism evidence="2 3">
    <name type="scientific">Neobacillus rhizosphaerae</name>
    <dbReference type="NCBI Taxonomy" id="2880965"/>
    <lineage>
        <taxon>Bacteria</taxon>
        <taxon>Bacillati</taxon>
        <taxon>Bacillota</taxon>
        <taxon>Bacilli</taxon>
        <taxon>Bacillales</taxon>
        <taxon>Bacillaceae</taxon>
        <taxon>Neobacillus</taxon>
    </lineage>
</organism>
<gene>
    <name evidence="2" type="ORF">BACCIP111895_03088</name>
</gene>
<protein>
    <recommendedName>
        <fullName evidence="4">DUF4083 domain-containing protein</fullName>
    </recommendedName>
</protein>
<sequence length="53" mass="5920">MGIIYGLVGLVGLFLIIVYAVSFGIDNSKQVKLLRSELKEIKKELKILGENQK</sequence>
<name>A0ABM9ETC9_9BACI</name>
<comment type="caution">
    <text evidence="2">The sequence shown here is derived from an EMBL/GenBank/DDBJ whole genome shotgun (WGS) entry which is preliminary data.</text>
</comment>